<comment type="caution">
    <text evidence="2">The sequence shown here is derived from an EMBL/GenBank/DDBJ whole genome shotgun (WGS) entry which is preliminary data.</text>
</comment>
<dbReference type="Proteomes" id="UP000485058">
    <property type="component" value="Unassembled WGS sequence"/>
</dbReference>
<gene>
    <name evidence="2" type="ORF">HaLaN_21160</name>
</gene>
<reference evidence="2 3" key="1">
    <citation type="submission" date="2020-02" db="EMBL/GenBank/DDBJ databases">
        <title>Draft genome sequence of Haematococcus lacustris strain NIES-144.</title>
        <authorList>
            <person name="Morimoto D."/>
            <person name="Nakagawa S."/>
            <person name="Yoshida T."/>
            <person name="Sawayama S."/>
        </authorList>
    </citation>
    <scope>NUCLEOTIDE SEQUENCE [LARGE SCALE GENOMIC DNA]</scope>
    <source>
        <strain evidence="2 3">NIES-144</strain>
    </source>
</reference>
<proteinExistence type="predicted"/>
<keyword evidence="3" id="KW-1185">Reference proteome</keyword>
<accession>A0A699ZXS7</accession>
<name>A0A699ZXS7_HAELA</name>
<dbReference type="AlphaFoldDB" id="A0A699ZXS7"/>
<evidence type="ECO:0000313" key="2">
    <source>
        <dbReference type="EMBL" id="GFH23536.1"/>
    </source>
</evidence>
<sequence>MAGAQGAPGGVALGSHTAGCTSLCAKGLRGRRGRQQPAPASHWVGTPGGQQAGGQPAGGQPAGQAARRAAAAGGGCTALLWRVIVRECTHSARRHCHHDKPIYSISNVCCVCCNAIMRTVVSYIGKLRPWLSVSDALHVGGAHHRSPANMAARAS</sequence>
<feature type="region of interest" description="Disordered" evidence="1">
    <location>
        <begin position="31"/>
        <end position="66"/>
    </location>
</feature>
<organism evidence="2 3">
    <name type="scientific">Haematococcus lacustris</name>
    <name type="common">Green alga</name>
    <name type="synonym">Haematococcus pluvialis</name>
    <dbReference type="NCBI Taxonomy" id="44745"/>
    <lineage>
        <taxon>Eukaryota</taxon>
        <taxon>Viridiplantae</taxon>
        <taxon>Chlorophyta</taxon>
        <taxon>core chlorophytes</taxon>
        <taxon>Chlorophyceae</taxon>
        <taxon>CS clade</taxon>
        <taxon>Chlamydomonadales</taxon>
        <taxon>Haematococcaceae</taxon>
        <taxon>Haematococcus</taxon>
    </lineage>
</organism>
<feature type="compositionally biased region" description="Gly residues" evidence="1">
    <location>
        <begin position="46"/>
        <end position="61"/>
    </location>
</feature>
<protein>
    <submittedName>
        <fullName evidence="2">Uncharacterized protein</fullName>
    </submittedName>
</protein>
<dbReference type="EMBL" id="BLLF01002296">
    <property type="protein sequence ID" value="GFH23536.1"/>
    <property type="molecule type" value="Genomic_DNA"/>
</dbReference>
<evidence type="ECO:0000256" key="1">
    <source>
        <dbReference type="SAM" id="MobiDB-lite"/>
    </source>
</evidence>
<evidence type="ECO:0000313" key="3">
    <source>
        <dbReference type="Proteomes" id="UP000485058"/>
    </source>
</evidence>